<dbReference type="Pfam" id="PF00512">
    <property type="entry name" value="HisKA"/>
    <property type="match status" value="1"/>
</dbReference>
<dbReference type="InterPro" id="IPR003594">
    <property type="entry name" value="HATPase_dom"/>
</dbReference>
<dbReference type="InterPro" id="IPR036890">
    <property type="entry name" value="HATPase_C_sf"/>
</dbReference>
<organism evidence="9 10">
    <name type="scientific">Candidatus Gemmiger avicola</name>
    <dbReference type="NCBI Taxonomy" id="2838605"/>
    <lineage>
        <taxon>Bacteria</taxon>
        <taxon>Bacillati</taxon>
        <taxon>Bacillota</taxon>
        <taxon>Clostridia</taxon>
        <taxon>Eubacteriales</taxon>
        <taxon>Gemmiger</taxon>
    </lineage>
</organism>
<accession>A0A9D2S2V8</accession>
<reference evidence="9" key="1">
    <citation type="journal article" date="2021" name="PeerJ">
        <title>Extensive microbial diversity within the chicken gut microbiome revealed by metagenomics and culture.</title>
        <authorList>
            <person name="Gilroy R."/>
            <person name="Ravi A."/>
            <person name="Getino M."/>
            <person name="Pursley I."/>
            <person name="Horton D.L."/>
            <person name="Alikhan N.F."/>
            <person name="Baker D."/>
            <person name="Gharbi K."/>
            <person name="Hall N."/>
            <person name="Watson M."/>
            <person name="Adriaenssens E.M."/>
            <person name="Foster-Nyarko E."/>
            <person name="Jarju S."/>
            <person name="Secka A."/>
            <person name="Antonio M."/>
            <person name="Oren A."/>
            <person name="Chaudhuri R.R."/>
            <person name="La Ragione R."/>
            <person name="Hildebrand F."/>
            <person name="Pallen M.J."/>
        </authorList>
    </citation>
    <scope>NUCLEOTIDE SEQUENCE</scope>
    <source>
        <strain evidence="9">ChiBcec8-13705</strain>
    </source>
</reference>
<dbReference type="SUPFAM" id="SSF55874">
    <property type="entry name" value="ATPase domain of HSP90 chaperone/DNA topoisomerase II/histidine kinase"/>
    <property type="match status" value="1"/>
</dbReference>
<feature type="transmembrane region" description="Helical" evidence="7">
    <location>
        <begin position="98"/>
        <end position="124"/>
    </location>
</feature>
<keyword evidence="7" id="KW-1133">Transmembrane helix</keyword>
<proteinExistence type="predicted"/>
<keyword evidence="4" id="KW-0808">Transferase</keyword>
<evidence type="ECO:0000313" key="9">
    <source>
        <dbReference type="EMBL" id="HJB42153.1"/>
    </source>
</evidence>
<dbReference type="Pfam" id="PF02518">
    <property type="entry name" value="HATPase_c"/>
    <property type="match status" value="1"/>
</dbReference>
<dbReference type="CDD" id="cd00082">
    <property type="entry name" value="HisKA"/>
    <property type="match status" value="1"/>
</dbReference>
<evidence type="ECO:0000256" key="3">
    <source>
        <dbReference type="ARBA" id="ARBA00022553"/>
    </source>
</evidence>
<evidence type="ECO:0000256" key="2">
    <source>
        <dbReference type="ARBA" id="ARBA00012438"/>
    </source>
</evidence>
<dbReference type="InterPro" id="IPR004358">
    <property type="entry name" value="Sig_transdc_His_kin-like_C"/>
</dbReference>
<dbReference type="PANTHER" id="PTHR43711">
    <property type="entry name" value="TWO-COMPONENT HISTIDINE KINASE"/>
    <property type="match status" value="1"/>
</dbReference>
<keyword evidence="5 9" id="KW-0418">Kinase</keyword>
<gene>
    <name evidence="9" type="ORF">H9945_06605</name>
</gene>
<evidence type="ECO:0000313" key="10">
    <source>
        <dbReference type="Proteomes" id="UP000886803"/>
    </source>
</evidence>
<evidence type="ECO:0000256" key="5">
    <source>
        <dbReference type="ARBA" id="ARBA00022777"/>
    </source>
</evidence>
<evidence type="ECO:0000256" key="1">
    <source>
        <dbReference type="ARBA" id="ARBA00000085"/>
    </source>
</evidence>
<dbReference type="InterPro" id="IPR003661">
    <property type="entry name" value="HisK_dim/P_dom"/>
</dbReference>
<keyword evidence="7" id="KW-0812">Transmembrane</keyword>
<keyword evidence="6" id="KW-0902">Two-component regulatory system</keyword>
<evidence type="ECO:0000256" key="7">
    <source>
        <dbReference type="SAM" id="Phobius"/>
    </source>
</evidence>
<dbReference type="InterPro" id="IPR036097">
    <property type="entry name" value="HisK_dim/P_sf"/>
</dbReference>
<keyword evidence="3" id="KW-0597">Phosphoprotein</keyword>
<dbReference type="EC" id="2.7.13.3" evidence="2"/>
<dbReference type="SMART" id="SM00387">
    <property type="entry name" value="HATPase_c"/>
    <property type="match status" value="1"/>
</dbReference>
<dbReference type="EMBL" id="DWYG01000109">
    <property type="protein sequence ID" value="HJB42153.1"/>
    <property type="molecule type" value="Genomic_DNA"/>
</dbReference>
<dbReference type="PROSITE" id="PS50109">
    <property type="entry name" value="HIS_KIN"/>
    <property type="match status" value="1"/>
</dbReference>
<evidence type="ECO:0000256" key="4">
    <source>
        <dbReference type="ARBA" id="ARBA00022679"/>
    </source>
</evidence>
<sequence>MNGKNTTWQDPHARRLLAAAVAFAALLGLSGALGGAAAGWAAHRASLRPLATAASALLANGFTPGQAAAALQTQPNSPGWQLVAQMGRDTPAAWGPGVLAGMLAGSLAAFALGLLAVGGVVLWLHGQEARWQQALATVRRCAAGDAAARLPWDGAGTPGALLRAVDGLAAALRAGAERERKSKQFLQETLQDISHQLKTPLAAMALYCQILQADPTDAEAVRRCAVKTAAATERMTRLVRTLLKLAQVDAGGVPFAPALCPLDALAADAAEPLTARAAAEGKALSLEGPDVAALCDRAWTAEAIGNLIKNALDHTGPGGHIAVRWGAGPLGGWVTVQDDGPGIPPQDLPHLFKRFYRGSAPAGEGLGLGLPFAKAVLEAQGGGLSVESEPGAGSIFRASLPGLSKS</sequence>
<name>A0A9D2S2V8_9FIRM</name>
<evidence type="ECO:0000259" key="8">
    <source>
        <dbReference type="PROSITE" id="PS50109"/>
    </source>
</evidence>
<reference evidence="9" key="2">
    <citation type="submission" date="2021-04" db="EMBL/GenBank/DDBJ databases">
        <authorList>
            <person name="Gilroy R."/>
        </authorList>
    </citation>
    <scope>NUCLEOTIDE SEQUENCE</scope>
    <source>
        <strain evidence="9">ChiBcec8-13705</strain>
    </source>
</reference>
<protein>
    <recommendedName>
        <fullName evidence="2">histidine kinase</fullName>
        <ecNumber evidence="2">2.7.13.3</ecNumber>
    </recommendedName>
</protein>
<dbReference type="Proteomes" id="UP000886803">
    <property type="component" value="Unassembled WGS sequence"/>
</dbReference>
<comment type="catalytic activity">
    <reaction evidence="1">
        <text>ATP + protein L-histidine = ADP + protein N-phospho-L-histidine.</text>
        <dbReference type="EC" id="2.7.13.3"/>
    </reaction>
</comment>
<comment type="caution">
    <text evidence="9">The sequence shown here is derived from an EMBL/GenBank/DDBJ whole genome shotgun (WGS) entry which is preliminary data.</text>
</comment>
<dbReference type="Gene3D" id="3.30.565.10">
    <property type="entry name" value="Histidine kinase-like ATPase, C-terminal domain"/>
    <property type="match status" value="1"/>
</dbReference>
<dbReference type="CDD" id="cd00075">
    <property type="entry name" value="HATPase"/>
    <property type="match status" value="1"/>
</dbReference>
<dbReference type="InterPro" id="IPR050736">
    <property type="entry name" value="Sensor_HK_Regulatory"/>
</dbReference>
<dbReference type="PRINTS" id="PR00344">
    <property type="entry name" value="BCTRLSENSOR"/>
</dbReference>
<dbReference type="PANTHER" id="PTHR43711:SF1">
    <property type="entry name" value="HISTIDINE KINASE 1"/>
    <property type="match status" value="1"/>
</dbReference>
<dbReference type="SUPFAM" id="SSF47384">
    <property type="entry name" value="Homodimeric domain of signal transducing histidine kinase"/>
    <property type="match status" value="1"/>
</dbReference>
<feature type="domain" description="Histidine kinase" evidence="8">
    <location>
        <begin position="192"/>
        <end position="404"/>
    </location>
</feature>
<dbReference type="GO" id="GO:0000155">
    <property type="term" value="F:phosphorelay sensor kinase activity"/>
    <property type="evidence" value="ECO:0007669"/>
    <property type="project" value="InterPro"/>
</dbReference>
<keyword evidence="7" id="KW-0472">Membrane</keyword>
<dbReference type="Gene3D" id="1.10.287.130">
    <property type="match status" value="1"/>
</dbReference>
<dbReference type="AlphaFoldDB" id="A0A9D2S2V8"/>
<dbReference type="InterPro" id="IPR005467">
    <property type="entry name" value="His_kinase_dom"/>
</dbReference>
<evidence type="ECO:0000256" key="6">
    <source>
        <dbReference type="ARBA" id="ARBA00023012"/>
    </source>
</evidence>
<dbReference type="SMART" id="SM00388">
    <property type="entry name" value="HisKA"/>
    <property type="match status" value="1"/>
</dbReference>